<feature type="signal peptide" evidence="1">
    <location>
        <begin position="1"/>
        <end position="18"/>
    </location>
</feature>
<dbReference type="Proteomes" id="UP000830116">
    <property type="component" value="Chromosome"/>
</dbReference>
<proteinExistence type="predicted"/>
<keyword evidence="1" id="KW-0732">Signal</keyword>
<accession>A0ABY4C5K8</accession>
<reference evidence="2" key="1">
    <citation type="submission" date="2022-03" db="EMBL/GenBank/DDBJ databases">
        <title>Genome Identification and Characterization of new species Bdellovibrio reynosense LBG001 sp. nov. from a Mexico soil sample.</title>
        <authorList>
            <person name="Camilli A."/>
            <person name="Ajao Y."/>
            <person name="Guo X."/>
        </authorList>
    </citation>
    <scope>NUCLEOTIDE SEQUENCE</scope>
    <source>
        <strain evidence="2">LBG001</strain>
    </source>
</reference>
<evidence type="ECO:0000256" key="1">
    <source>
        <dbReference type="SAM" id="SignalP"/>
    </source>
</evidence>
<evidence type="ECO:0000313" key="2">
    <source>
        <dbReference type="EMBL" id="UOF00231.1"/>
    </source>
</evidence>
<dbReference type="RefSeq" id="WP_243535991.1">
    <property type="nucleotide sequence ID" value="NZ_CP093442.1"/>
</dbReference>
<dbReference type="EMBL" id="CP093442">
    <property type="protein sequence ID" value="UOF00231.1"/>
    <property type="molecule type" value="Genomic_DNA"/>
</dbReference>
<protein>
    <submittedName>
        <fullName evidence="2">Uncharacterized protein</fullName>
    </submittedName>
</protein>
<keyword evidence="3" id="KW-1185">Reference proteome</keyword>
<feature type="chain" id="PRO_5045621581" evidence="1">
    <location>
        <begin position="19"/>
        <end position="70"/>
    </location>
</feature>
<name>A0ABY4C5K8_9BACT</name>
<organism evidence="2 3">
    <name type="scientific">Bdellovibrio reynosensis</name>
    <dbReference type="NCBI Taxonomy" id="2835041"/>
    <lineage>
        <taxon>Bacteria</taxon>
        <taxon>Pseudomonadati</taxon>
        <taxon>Bdellovibrionota</taxon>
        <taxon>Bdellovibrionia</taxon>
        <taxon>Bdellovibrionales</taxon>
        <taxon>Pseudobdellovibrionaceae</taxon>
        <taxon>Bdellovibrio</taxon>
    </lineage>
</organism>
<evidence type="ECO:0000313" key="3">
    <source>
        <dbReference type="Proteomes" id="UP000830116"/>
    </source>
</evidence>
<sequence>MRTILALSLLTMSSSVFAKGKGGVKLSGVVPMAAEVVIADNGSVVNKGSKDLKVKVQKRGPASVVTVSAP</sequence>
<gene>
    <name evidence="2" type="ORF">MNR06_11015</name>
</gene>